<feature type="domain" description="ASPIC/UnbV" evidence="3">
    <location>
        <begin position="433"/>
        <end position="498"/>
    </location>
</feature>
<dbReference type="SUPFAM" id="SSF69318">
    <property type="entry name" value="Integrin alpha N-terminal domain"/>
    <property type="match status" value="1"/>
</dbReference>
<proteinExistence type="predicted"/>
<protein>
    <recommendedName>
        <fullName evidence="3">ASPIC/UnbV domain-containing protein</fullName>
    </recommendedName>
</protein>
<feature type="chain" id="PRO_5016060737" description="ASPIC/UnbV domain-containing protein" evidence="2">
    <location>
        <begin position="21"/>
        <end position="503"/>
    </location>
</feature>
<dbReference type="OrthoDB" id="10051983at2759"/>
<evidence type="ECO:0000259" key="3">
    <source>
        <dbReference type="Pfam" id="PF07593"/>
    </source>
</evidence>
<evidence type="ECO:0000313" key="4">
    <source>
        <dbReference type="EMBL" id="PXF45051.1"/>
    </source>
</evidence>
<dbReference type="EMBL" id="NBIV01000072">
    <property type="protein sequence ID" value="PXF45051.1"/>
    <property type="molecule type" value="Genomic_DNA"/>
</dbReference>
<dbReference type="InterPro" id="IPR011519">
    <property type="entry name" value="UnbV_ASPIC"/>
</dbReference>
<sequence length="503" mass="55687">MYSGKSLFLFTLPLALLAAAVEPSFRDTTLPTGIITTSGKVKKYGSPSIVDLDRDGYPDLLFCHHDSTFTELYFNNRDGSFSKAPWGIFHDSHGFSAFPISPWHKAMRFTLSVGGNFGMNPANPLMFQVDPYNRSITEVTNNAGITERGGRGRMAVFLDLSQGAHPFWPDVIFTNAHALQGIHQFAYENVGNQRFAVRHLKGGFEWTRNQLATVTDIDNDGVMEVLSYYDLHVWKITAPFHMVDVSNSVLPPGLETEGVAAIAEIDFDNDGDFDLYLARDRVGAWMPQGDYHDILLENRGGKYYDVSVRAGIPRGTKSRGVTAADFNNDGFVDLHVSQYTGSDIMLINNGDGTFRRMDHLTTHAASTRGDHAVAVDYDMDGRVDLVMSEGDHDKVNIGGTFKIFQNNMPTNSNSNYIHVRVGNPWNRSCTPLNAVVTVKSGNLSMTRRVGSPGTSVSHSYVETLHFGLGSRTMVDAIYVKYTNGYVVMRNNVRHGQTVVMGLL</sequence>
<dbReference type="Pfam" id="PF13517">
    <property type="entry name" value="FG-GAP_3"/>
    <property type="match status" value="1"/>
</dbReference>
<dbReference type="Proteomes" id="UP000247409">
    <property type="component" value="Unassembled WGS sequence"/>
</dbReference>
<dbReference type="InterPro" id="IPR013517">
    <property type="entry name" value="FG-GAP"/>
</dbReference>
<feature type="signal peptide" evidence="2">
    <location>
        <begin position="1"/>
        <end position="20"/>
    </location>
</feature>
<dbReference type="PANTHER" id="PTHR16026">
    <property type="entry name" value="CARTILAGE ACIDIC PROTEIN 1"/>
    <property type="match status" value="1"/>
</dbReference>
<dbReference type="InterPro" id="IPR027039">
    <property type="entry name" value="Crtac1"/>
</dbReference>
<gene>
    <name evidence="4" type="ORF">BWQ96_05192</name>
</gene>
<dbReference type="InterPro" id="IPR028994">
    <property type="entry name" value="Integrin_alpha_N"/>
</dbReference>
<dbReference type="PANTHER" id="PTHR16026:SF0">
    <property type="entry name" value="CARTILAGE ACIDIC PROTEIN 1"/>
    <property type="match status" value="1"/>
</dbReference>
<keyword evidence="5" id="KW-1185">Reference proteome</keyword>
<dbReference type="AlphaFoldDB" id="A0A2V3ISF4"/>
<organism evidence="4 5">
    <name type="scientific">Gracilariopsis chorda</name>
    <dbReference type="NCBI Taxonomy" id="448386"/>
    <lineage>
        <taxon>Eukaryota</taxon>
        <taxon>Rhodophyta</taxon>
        <taxon>Florideophyceae</taxon>
        <taxon>Rhodymeniophycidae</taxon>
        <taxon>Gracilariales</taxon>
        <taxon>Gracilariaceae</taxon>
        <taxon>Gracilariopsis</taxon>
    </lineage>
</organism>
<name>A0A2V3ISF4_9FLOR</name>
<comment type="caution">
    <text evidence="4">The sequence shown here is derived from an EMBL/GenBank/DDBJ whole genome shotgun (WGS) entry which is preliminary data.</text>
</comment>
<evidence type="ECO:0000313" key="5">
    <source>
        <dbReference type="Proteomes" id="UP000247409"/>
    </source>
</evidence>
<dbReference type="Pfam" id="PF07593">
    <property type="entry name" value="UnbV_ASPIC"/>
    <property type="match status" value="1"/>
</dbReference>
<reference evidence="4 5" key="1">
    <citation type="journal article" date="2018" name="Mol. Biol. Evol.">
        <title>Analysis of the draft genome of the red seaweed Gracilariopsis chorda provides insights into genome size evolution in Rhodophyta.</title>
        <authorList>
            <person name="Lee J."/>
            <person name="Yang E.C."/>
            <person name="Graf L."/>
            <person name="Yang J.H."/>
            <person name="Qiu H."/>
            <person name="Zel Zion U."/>
            <person name="Chan C.X."/>
            <person name="Stephens T.G."/>
            <person name="Weber A.P.M."/>
            <person name="Boo G.H."/>
            <person name="Boo S.M."/>
            <person name="Kim K.M."/>
            <person name="Shin Y."/>
            <person name="Jung M."/>
            <person name="Lee S.J."/>
            <person name="Yim H.S."/>
            <person name="Lee J.H."/>
            <person name="Bhattacharya D."/>
            <person name="Yoon H.S."/>
        </authorList>
    </citation>
    <scope>NUCLEOTIDE SEQUENCE [LARGE SCALE GENOMIC DNA]</scope>
    <source>
        <strain evidence="4 5">SKKU-2015</strain>
        <tissue evidence="4">Whole body</tissue>
    </source>
</reference>
<dbReference type="Gene3D" id="2.130.10.130">
    <property type="entry name" value="Integrin alpha, N-terminal"/>
    <property type="match status" value="1"/>
</dbReference>
<keyword evidence="1 2" id="KW-0732">Signal</keyword>
<evidence type="ECO:0000256" key="1">
    <source>
        <dbReference type="ARBA" id="ARBA00022729"/>
    </source>
</evidence>
<evidence type="ECO:0000256" key="2">
    <source>
        <dbReference type="SAM" id="SignalP"/>
    </source>
</evidence>
<accession>A0A2V3ISF4</accession>